<dbReference type="PANTHER" id="PTHR35791">
    <property type="entry name" value="UPF0754 MEMBRANE PROTEIN YHEB"/>
    <property type="match status" value="1"/>
</dbReference>
<feature type="transmembrane region" description="Helical" evidence="1">
    <location>
        <begin position="183"/>
        <end position="204"/>
    </location>
</feature>
<accession>A0A7S2WEC2</accession>
<dbReference type="EMBL" id="HBHK01012082">
    <property type="protein sequence ID" value="CAD9682233.1"/>
    <property type="molecule type" value="Transcribed_RNA"/>
</dbReference>
<protein>
    <recommendedName>
        <fullName evidence="3">DUF445 domain-containing protein</fullName>
    </recommendedName>
</protein>
<feature type="transmembrane region" description="Helical" evidence="1">
    <location>
        <begin position="394"/>
        <end position="414"/>
    </location>
</feature>
<evidence type="ECO:0000256" key="1">
    <source>
        <dbReference type="SAM" id="Phobius"/>
    </source>
</evidence>
<keyword evidence="1" id="KW-1133">Transmembrane helix</keyword>
<keyword evidence="1" id="KW-0472">Membrane</keyword>
<organism evidence="2">
    <name type="scientific">Mucochytrium quahogii</name>
    <dbReference type="NCBI Taxonomy" id="96639"/>
    <lineage>
        <taxon>Eukaryota</taxon>
        <taxon>Sar</taxon>
        <taxon>Stramenopiles</taxon>
        <taxon>Bigyra</taxon>
        <taxon>Labyrinthulomycetes</taxon>
        <taxon>Thraustochytrida</taxon>
        <taxon>Thraustochytriidae</taxon>
        <taxon>Mucochytrium</taxon>
    </lineage>
</organism>
<gene>
    <name evidence="2" type="ORF">QSP1433_LOCUS7616</name>
</gene>
<dbReference type="PANTHER" id="PTHR35791:SF1">
    <property type="entry name" value="UPF0754 MEMBRANE PROTEIN YHEB"/>
    <property type="match status" value="1"/>
</dbReference>
<reference evidence="2" key="1">
    <citation type="submission" date="2021-01" db="EMBL/GenBank/DDBJ databases">
        <authorList>
            <person name="Corre E."/>
            <person name="Pelletier E."/>
            <person name="Niang G."/>
            <person name="Scheremetjew M."/>
            <person name="Finn R."/>
            <person name="Kale V."/>
            <person name="Holt S."/>
            <person name="Cochrane G."/>
            <person name="Meng A."/>
            <person name="Brown T."/>
            <person name="Cohen L."/>
        </authorList>
    </citation>
    <scope>NUCLEOTIDE SEQUENCE</scope>
    <source>
        <strain evidence="2">NY070348D</strain>
    </source>
</reference>
<keyword evidence="1" id="KW-0812">Transmembrane</keyword>
<dbReference type="AlphaFoldDB" id="A0A7S2WEC2"/>
<feature type="transmembrane region" description="Helical" evidence="1">
    <location>
        <begin position="565"/>
        <end position="584"/>
    </location>
</feature>
<sequence>MERWSEIEVIGFLIDENLFSAFSLGLKNGVQLCAMTKEDCVAAVDGKISEQLEREKYGMKLFSAIQNAKNSGWDLQKRRSSIASVKSINTVGSTDFGYLSLIDDGFQYHRLEEIIFSSEAAKDDDIDPEAHKFPPLCAYPGGRSIFVSVLVIIVSVLFCTVLKEDLARWTHCQGECDVVKKYFLYASIPVLMVPFTYAHIWVALYMTFYPINFVGCWQIPGTNVGFPFGWQGIVPFKCVEMAQMAVRMLTAKLLTVDEVFDRLDAKQVADILEVDVSRQMTEVVNEIAEKEAPRIWGLLPNSVKEHIFKEAAKESPAVIQGMLKEIQAKVEECFDLEELVVSIMVGDMELSNNMFIQCADRELAFIRNSGAWMGFFFGLIQMVISIYFEDWWVLPVVGLVAGAITNWIALFAIFNPVNPVHIFGYRIQGLFLTRQDTVSALYGKIVAERILTAENLDRALMTGPKSEQTRVIARKHIRQAYEKSIAMLRHKPLSLTVSQETLDRVGDEIANKMSSNMYAVMRPAEPYMDKVFDLRTTLETRMKALPAKDFEGLLHPVFEADEWKLVLCGGVLGVVFGLFQSLVLGR</sequence>
<proteinExistence type="predicted"/>
<name>A0A7S2WEC2_9STRA</name>
<feature type="transmembrane region" description="Helical" evidence="1">
    <location>
        <begin position="370"/>
        <end position="388"/>
    </location>
</feature>
<feature type="transmembrane region" description="Helical" evidence="1">
    <location>
        <begin position="145"/>
        <end position="163"/>
    </location>
</feature>
<evidence type="ECO:0000313" key="2">
    <source>
        <dbReference type="EMBL" id="CAD9682233.1"/>
    </source>
</evidence>
<evidence type="ECO:0008006" key="3">
    <source>
        <dbReference type="Google" id="ProtNLM"/>
    </source>
</evidence>